<sequence length="328" mass="35893">MSERDVKTVLVWHVHGSWTQAFVAGRHRYLIPLAGEGGVEGRGLAGRSWPNAQEIALAELGRHDIDVVVLQNPHEAALCARWTGRRAGRDVPAVYVEHNAPRPYAERSRHPVADRSDIPLVHVTEFNRLMWDNGSAPTRVIEHGIADPGPLYTGDILRAATMINEPLRRWRTVGADLLAPLSGYAPIDVWGIGSEDISVNRGAVTGRGDVAAPRLWEQVARRRVYLHTARWTSLGLSLVEAMFLGMPVVVAGTTTAPLLVPGEAGIVSADVDTLGHGLREFMNDHASAVAAGKAAREFATGRFSLERFLAEWDHLIEEQCSESRKEPA</sequence>
<evidence type="ECO:0000256" key="1">
    <source>
        <dbReference type="ARBA" id="ARBA00022679"/>
    </source>
</evidence>
<evidence type="ECO:0000259" key="2">
    <source>
        <dbReference type="Pfam" id="PF00534"/>
    </source>
</evidence>
<keyword evidence="1" id="KW-0808">Transferase</keyword>
<feature type="domain" description="Glycosyl transferase family 1" evidence="2">
    <location>
        <begin position="214"/>
        <end position="297"/>
    </location>
</feature>
<keyword evidence="4" id="KW-1185">Reference proteome</keyword>
<evidence type="ECO:0000313" key="4">
    <source>
        <dbReference type="Proteomes" id="UP000267289"/>
    </source>
</evidence>
<dbReference type="Pfam" id="PF00534">
    <property type="entry name" value="Glycos_transf_1"/>
    <property type="match status" value="1"/>
</dbReference>
<name>A0A498QIW5_9MYCO</name>
<dbReference type="GO" id="GO:0016757">
    <property type="term" value="F:glycosyltransferase activity"/>
    <property type="evidence" value="ECO:0007669"/>
    <property type="project" value="InterPro"/>
</dbReference>
<dbReference type="AlphaFoldDB" id="A0A498QIW5"/>
<dbReference type="InterPro" id="IPR001296">
    <property type="entry name" value="Glyco_trans_1"/>
</dbReference>
<gene>
    <name evidence="3" type="ORF">LAUMK13_05018</name>
</gene>
<organism evidence="3 4">
    <name type="scientific">Mycobacterium innocens</name>
    <dbReference type="NCBI Taxonomy" id="2341083"/>
    <lineage>
        <taxon>Bacteria</taxon>
        <taxon>Bacillati</taxon>
        <taxon>Actinomycetota</taxon>
        <taxon>Actinomycetes</taxon>
        <taxon>Mycobacteriales</taxon>
        <taxon>Mycobacteriaceae</taxon>
        <taxon>Mycobacterium</taxon>
    </lineage>
</organism>
<dbReference type="EMBL" id="UPHQ01000265">
    <property type="protein sequence ID" value="VBA44455.1"/>
    <property type="molecule type" value="Genomic_DNA"/>
</dbReference>
<protein>
    <recommendedName>
        <fullName evidence="2">Glycosyl transferase family 1 domain-containing protein</fullName>
    </recommendedName>
</protein>
<evidence type="ECO:0000313" key="3">
    <source>
        <dbReference type="EMBL" id="VBA44455.1"/>
    </source>
</evidence>
<reference evidence="3 4" key="1">
    <citation type="submission" date="2018-09" db="EMBL/GenBank/DDBJ databases">
        <authorList>
            <person name="Tagini F."/>
        </authorList>
    </citation>
    <scope>NUCLEOTIDE SEQUENCE [LARGE SCALE GENOMIC DNA]</scope>
    <source>
        <strain evidence="3 4">MK13</strain>
    </source>
</reference>
<dbReference type="RefSeq" id="WP_208649136.1">
    <property type="nucleotide sequence ID" value="NZ_UPHQ01000265.1"/>
</dbReference>
<accession>A0A498QIW5</accession>
<dbReference type="SUPFAM" id="SSF53756">
    <property type="entry name" value="UDP-Glycosyltransferase/glycogen phosphorylase"/>
    <property type="match status" value="1"/>
</dbReference>
<proteinExistence type="predicted"/>
<dbReference type="Gene3D" id="3.40.50.2000">
    <property type="entry name" value="Glycogen Phosphorylase B"/>
    <property type="match status" value="1"/>
</dbReference>
<dbReference type="Proteomes" id="UP000267289">
    <property type="component" value="Unassembled WGS sequence"/>
</dbReference>